<feature type="compositionally biased region" description="Basic and acidic residues" evidence="1">
    <location>
        <begin position="173"/>
        <end position="185"/>
    </location>
</feature>
<feature type="compositionally biased region" description="Basic residues" evidence="1">
    <location>
        <begin position="151"/>
        <end position="162"/>
    </location>
</feature>
<evidence type="ECO:0000313" key="3">
    <source>
        <dbReference type="RefSeq" id="XP_035682113.1"/>
    </source>
</evidence>
<protein>
    <submittedName>
        <fullName evidence="3">Uncharacterized protein LOC118419694</fullName>
    </submittedName>
</protein>
<feature type="region of interest" description="Disordered" evidence="1">
    <location>
        <begin position="1"/>
        <end position="33"/>
    </location>
</feature>
<dbReference type="AlphaFoldDB" id="A0A9J7LH23"/>
<evidence type="ECO:0000313" key="2">
    <source>
        <dbReference type="Proteomes" id="UP000001554"/>
    </source>
</evidence>
<reference evidence="2" key="1">
    <citation type="journal article" date="2020" name="Nat. Ecol. Evol.">
        <title>Deeply conserved synteny resolves early events in vertebrate evolution.</title>
        <authorList>
            <person name="Simakov O."/>
            <person name="Marletaz F."/>
            <person name="Yue J.X."/>
            <person name="O'Connell B."/>
            <person name="Jenkins J."/>
            <person name="Brandt A."/>
            <person name="Calef R."/>
            <person name="Tung C.H."/>
            <person name="Huang T.K."/>
            <person name="Schmutz J."/>
            <person name="Satoh N."/>
            <person name="Yu J.K."/>
            <person name="Putnam N.H."/>
            <person name="Green R.E."/>
            <person name="Rokhsar D.S."/>
        </authorList>
    </citation>
    <scope>NUCLEOTIDE SEQUENCE [LARGE SCALE GENOMIC DNA]</scope>
    <source>
        <strain evidence="2">S238N-H82</strain>
    </source>
</reference>
<accession>A0A9J7LH23</accession>
<name>A0A9J7LH23_BRAFL</name>
<proteinExistence type="predicted"/>
<sequence length="218" mass="24760">MGSLRTPLASPPPLQTTGPARQQDLHQLRPEASSESLDLAVPWASMGAHGLFSRDRPLSRRYFSQKTRSLDDFDSMHMILAKCTITPPWVNHIQPDGSLLFIEVSTAEQRRQAKSKRTASTRPQASTARSHQKGKENRSKNNKPEGGSAKLLKKLEKRRNQKNKGQSSKRYQKNKEQSNRTDSTWKKHSIILQEKTVCRFVKHELITRAVTAASMCFR</sequence>
<dbReference type="RefSeq" id="XP_035682113.1">
    <property type="nucleotide sequence ID" value="XM_035826220.1"/>
</dbReference>
<gene>
    <name evidence="3" type="primary">LOC118419694</name>
</gene>
<keyword evidence="2" id="KW-1185">Reference proteome</keyword>
<organism evidence="2 3">
    <name type="scientific">Branchiostoma floridae</name>
    <name type="common">Florida lancelet</name>
    <name type="synonym">Amphioxus</name>
    <dbReference type="NCBI Taxonomy" id="7739"/>
    <lineage>
        <taxon>Eukaryota</taxon>
        <taxon>Metazoa</taxon>
        <taxon>Chordata</taxon>
        <taxon>Cephalochordata</taxon>
        <taxon>Leptocardii</taxon>
        <taxon>Amphioxiformes</taxon>
        <taxon>Branchiostomatidae</taxon>
        <taxon>Branchiostoma</taxon>
    </lineage>
</organism>
<reference evidence="3" key="2">
    <citation type="submission" date="2025-08" db="UniProtKB">
        <authorList>
            <consortium name="RefSeq"/>
        </authorList>
    </citation>
    <scope>IDENTIFICATION</scope>
    <source>
        <strain evidence="3">S238N-H82</strain>
        <tissue evidence="3">Testes</tissue>
    </source>
</reference>
<feature type="compositionally biased region" description="Polar residues" evidence="1">
    <location>
        <begin position="120"/>
        <end position="129"/>
    </location>
</feature>
<dbReference type="KEGG" id="bfo:118419694"/>
<dbReference type="OMA" id="AKCTITP"/>
<dbReference type="OrthoDB" id="10043769at2759"/>
<feature type="compositionally biased region" description="Basic and acidic residues" evidence="1">
    <location>
        <begin position="133"/>
        <end position="143"/>
    </location>
</feature>
<dbReference type="GeneID" id="118419694"/>
<dbReference type="Proteomes" id="UP000001554">
    <property type="component" value="Chromosome 7"/>
</dbReference>
<evidence type="ECO:0000256" key="1">
    <source>
        <dbReference type="SAM" id="MobiDB-lite"/>
    </source>
</evidence>
<feature type="region of interest" description="Disordered" evidence="1">
    <location>
        <begin position="111"/>
        <end position="185"/>
    </location>
</feature>